<evidence type="ECO:0008006" key="14">
    <source>
        <dbReference type="Google" id="ProtNLM"/>
    </source>
</evidence>
<dbReference type="GO" id="GO:0016020">
    <property type="term" value="C:membrane"/>
    <property type="evidence" value="ECO:0007669"/>
    <property type="project" value="UniProtKB-SubCell"/>
</dbReference>
<evidence type="ECO:0000256" key="5">
    <source>
        <dbReference type="ARBA" id="ARBA00022989"/>
    </source>
</evidence>
<dbReference type="Pfam" id="PF14558">
    <property type="entry name" value="TRP_N"/>
    <property type="match status" value="1"/>
</dbReference>
<evidence type="ECO:0000256" key="2">
    <source>
        <dbReference type="ARBA" id="ARBA00010642"/>
    </source>
</evidence>
<dbReference type="OrthoDB" id="2115177at2759"/>
<feature type="region of interest" description="Disordered" evidence="7">
    <location>
        <begin position="642"/>
        <end position="741"/>
    </location>
</feature>
<evidence type="ECO:0000256" key="7">
    <source>
        <dbReference type="SAM" id="MobiDB-lite"/>
    </source>
</evidence>
<feature type="transmembrane region" description="Helical" evidence="8">
    <location>
        <begin position="357"/>
        <end position="389"/>
    </location>
</feature>
<evidence type="ECO:0000313" key="12">
    <source>
        <dbReference type="EMBL" id="CEJ85724.1"/>
    </source>
</evidence>
<dbReference type="Pfam" id="PF06011">
    <property type="entry name" value="TRP"/>
    <property type="match status" value="1"/>
</dbReference>
<dbReference type="PANTHER" id="PTHR31145:SF5">
    <property type="entry name" value="DUF907 DOMAIN PROTEIN (AFU_ORTHOLOGUE AFUA_2G06100)"/>
    <property type="match status" value="1"/>
</dbReference>
<comment type="subcellular location">
    <subcellularLocation>
        <location evidence="1">Membrane</location>
        <topology evidence="1">Multi-pass membrane protein</topology>
    </subcellularLocation>
</comment>
<keyword evidence="3 8" id="KW-0812">Transmembrane</keyword>
<proteinExistence type="inferred from homology"/>
<dbReference type="SMART" id="SM00737">
    <property type="entry name" value="ML"/>
    <property type="match status" value="1"/>
</dbReference>
<evidence type="ECO:0000256" key="6">
    <source>
        <dbReference type="ARBA" id="ARBA00023136"/>
    </source>
</evidence>
<dbReference type="SMART" id="SM01320">
    <property type="entry name" value="TRP_N"/>
    <property type="match status" value="1"/>
</dbReference>
<dbReference type="STRING" id="1531966.A0A0A1TCJ3"/>
<dbReference type="Proteomes" id="UP000039046">
    <property type="component" value="Unassembled WGS sequence"/>
</dbReference>
<dbReference type="InterPro" id="IPR003172">
    <property type="entry name" value="ML_dom"/>
</dbReference>
<organism evidence="12 13">
    <name type="scientific">[Torrubiella] hemipterigena</name>
    <dbReference type="NCBI Taxonomy" id="1531966"/>
    <lineage>
        <taxon>Eukaryota</taxon>
        <taxon>Fungi</taxon>
        <taxon>Dikarya</taxon>
        <taxon>Ascomycota</taxon>
        <taxon>Pezizomycotina</taxon>
        <taxon>Sordariomycetes</taxon>
        <taxon>Hypocreomycetidae</taxon>
        <taxon>Hypocreales</taxon>
        <taxon>Clavicipitaceae</taxon>
        <taxon>Clavicipitaceae incertae sedis</taxon>
        <taxon>'Torrubiella' clade</taxon>
    </lineage>
</organism>
<dbReference type="PANTHER" id="PTHR31145">
    <property type="entry name" value="INTEGRAL MEMBRANE PROTEIN (AFU_ORTHOLOGUE AFUA_7G01610)"/>
    <property type="match status" value="1"/>
</dbReference>
<dbReference type="InterPro" id="IPR032800">
    <property type="entry name" value="TRP_N"/>
</dbReference>
<keyword evidence="5 8" id="KW-1133">Transmembrane helix</keyword>
<evidence type="ECO:0000256" key="4">
    <source>
        <dbReference type="ARBA" id="ARBA00022729"/>
    </source>
</evidence>
<reference evidence="12 13" key="1">
    <citation type="journal article" date="2015" name="Genome Announc.">
        <title>Draft Genome Sequence and Gene Annotation of the Entomopathogenic Fungus Verticillium hemipterigenum.</title>
        <authorList>
            <person name="Horn F."/>
            <person name="Habel A."/>
            <person name="Scharf D.H."/>
            <person name="Dworschak J."/>
            <person name="Brakhage A.A."/>
            <person name="Guthke R."/>
            <person name="Hertweck C."/>
            <person name="Linde J."/>
        </authorList>
    </citation>
    <scope>NUCLEOTIDE SEQUENCE [LARGE SCALE GENOMIC DNA]</scope>
</reference>
<feature type="domain" description="MD-2-related lipid-recognition" evidence="10">
    <location>
        <begin position="35"/>
        <end position="161"/>
    </location>
</feature>
<evidence type="ECO:0000259" key="10">
    <source>
        <dbReference type="SMART" id="SM00737"/>
    </source>
</evidence>
<evidence type="ECO:0000256" key="1">
    <source>
        <dbReference type="ARBA" id="ARBA00004141"/>
    </source>
</evidence>
<dbReference type="EMBL" id="CDHN01000002">
    <property type="protein sequence ID" value="CEJ85724.1"/>
    <property type="molecule type" value="Genomic_DNA"/>
</dbReference>
<feature type="transmembrane region" description="Helical" evidence="8">
    <location>
        <begin position="524"/>
        <end position="543"/>
    </location>
</feature>
<protein>
    <recommendedName>
        <fullName evidence="14">ML-like domain-containing protein</fullName>
    </recommendedName>
</protein>
<dbReference type="InterPro" id="IPR010308">
    <property type="entry name" value="TRP_C"/>
</dbReference>
<keyword evidence="4 9" id="KW-0732">Signal</keyword>
<evidence type="ECO:0000256" key="8">
    <source>
        <dbReference type="SAM" id="Phobius"/>
    </source>
</evidence>
<evidence type="ECO:0000256" key="3">
    <source>
        <dbReference type="ARBA" id="ARBA00022692"/>
    </source>
</evidence>
<accession>A0A0A1TCJ3</accession>
<dbReference type="GO" id="GO:0009272">
    <property type="term" value="P:fungal-type cell wall biogenesis"/>
    <property type="evidence" value="ECO:0007669"/>
    <property type="project" value="TreeGrafter"/>
</dbReference>
<gene>
    <name evidence="12" type="ORF">VHEMI03875</name>
</gene>
<feature type="transmembrane region" description="Helical" evidence="8">
    <location>
        <begin position="555"/>
        <end position="574"/>
    </location>
</feature>
<dbReference type="GO" id="GO:0055085">
    <property type="term" value="P:transmembrane transport"/>
    <property type="evidence" value="ECO:0007669"/>
    <property type="project" value="TreeGrafter"/>
</dbReference>
<keyword evidence="6 8" id="KW-0472">Membrane</keyword>
<sequence>MTQSGMTWNLRKALLALTALVSSVHAADLLKTTGFTDCGSDTSIKVQRIDISYDKDNRTVIFDVAGTSTKSQNVTAVLGVTAYGNQIYSRSFNPCDAGTFVEQLCPLPVGNFAAKGTQEIPAEYADMVPSIAFQVPDIAAQATLELKGDDNKNVACIKSAVSNGKTANVAAVSYVAAGIAGAALIATGVSAAGAALSGGGAAASSGGAGTGTISPSFTEVMGWFQGMAMNGMLSVNYPPVYRSFTKNFGFSVGMVPWVGLQRSIDSFRGATGGNTTASNVDTLRNTTMIYSDGSAGSADDSLFHVKRGLTLLARAIETSVNGTADAAAHPQDETKLQQTVRGIKAYAQRVTVPGENVFMTALLLIAVIIAAIVLVLLLVKLILELWALFGSFPKSLAGFRKHYWQSIGRTITQLILLLYGVWVLYCVFQFTSGDSWLAKTLAGVTLALFTGVLAFFSWKIYSTVQKLKAAEGDANGLYDQKEIWMKYSIFYDGYRKGYWWLFIPAIFYMFAKGFAIAAGDGKGMSQAIAQLVIEGLMLCLLLWSRPFARRSSNIINLTIQTVRVLSIACILVFVEEFHVAQTTKTVTGVVLIVVQSVLTGILAVLICWNAINACCKANPHRKRRKDLEKMREDTLTPLDARNSLLIPRPGSEKSFYSTSTMDAKDPHHVQNTDYNNGHYYAPPPVRNAASPQAAGAVASRNLTNDAPARDYSASNREPRLPELDFGFDNKPANRAPNGNHF</sequence>
<keyword evidence="13" id="KW-1185">Reference proteome</keyword>
<feature type="transmembrane region" description="Helical" evidence="8">
    <location>
        <begin position="436"/>
        <end position="458"/>
    </location>
</feature>
<name>A0A0A1TCJ3_9HYPO</name>
<evidence type="ECO:0000313" key="13">
    <source>
        <dbReference type="Proteomes" id="UP000039046"/>
    </source>
</evidence>
<feature type="transmembrane region" description="Helical" evidence="8">
    <location>
        <begin position="410"/>
        <end position="430"/>
    </location>
</feature>
<feature type="transmembrane region" description="Helical" evidence="8">
    <location>
        <begin position="498"/>
        <end position="518"/>
    </location>
</feature>
<feature type="compositionally biased region" description="Low complexity" evidence="7">
    <location>
        <begin position="688"/>
        <end position="698"/>
    </location>
</feature>
<feature type="transmembrane region" description="Helical" evidence="8">
    <location>
        <begin position="586"/>
        <end position="615"/>
    </location>
</feature>
<comment type="similarity">
    <text evidence="2">Belongs to the transient receptor potential (TRP) ion channel family.</text>
</comment>
<dbReference type="AlphaFoldDB" id="A0A0A1TCJ3"/>
<evidence type="ECO:0000256" key="9">
    <source>
        <dbReference type="SAM" id="SignalP"/>
    </source>
</evidence>
<feature type="domain" description="ML-like" evidence="11">
    <location>
        <begin position="28"/>
        <end position="168"/>
    </location>
</feature>
<evidence type="ECO:0000259" key="11">
    <source>
        <dbReference type="SMART" id="SM01320"/>
    </source>
</evidence>
<dbReference type="InterPro" id="IPR040241">
    <property type="entry name" value="TRP_Flc/Pkd2-like"/>
</dbReference>
<dbReference type="HOGENOM" id="CLU_013753_0_0_1"/>
<feature type="chain" id="PRO_5001979202" description="ML-like domain-containing protein" evidence="9">
    <location>
        <begin position="27"/>
        <end position="741"/>
    </location>
</feature>
<feature type="signal peptide" evidence="9">
    <location>
        <begin position="1"/>
        <end position="26"/>
    </location>
</feature>